<dbReference type="NCBIfam" id="TIGR00200">
    <property type="entry name" value="cinA_nterm"/>
    <property type="match status" value="1"/>
</dbReference>
<accession>A0A368LNC0</accession>
<dbReference type="PANTHER" id="PTHR13939">
    <property type="entry name" value="NICOTINAMIDE-NUCLEOTIDE AMIDOHYDROLASE PNCC"/>
    <property type="match status" value="1"/>
</dbReference>
<dbReference type="Gene3D" id="3.40.980.10">
    <property type="entry name" value="MoaB/Mog-like domain"/>
    <property type="match status" value="1"/>
</dbReference>
<sequence length="405" mass="44903">MVKISMLSTGEEVLHGDIVDTNASWLSEVFFEHGFALNYRSTVGDQLDELRDEIISLSERNDVVIVNGGLGPTSDDLSALAAAQAAGVELKLSQHWLDTITEYFSRINRPMADSNIKQAMLPEGASVIDNPVGTACGFSIELNGAMVMFTPGVPFEFKKMVRDEILPKLKLCFPNVKRLVCNKIYTFGLGESGIADALSSLDIPEAFSLGYRSYMPFIEVKVFSPHSDSNIEMVLTAITERLKNYVLGINQPLIDVIGEGLTNKQWQLSILEQVTGGEVARQMYQSERSQQSFVQSVVDNQAEPLAELSDAILLNNEYRLETQSHACLANFKLEDGSIGLALSSQLGNYAQNIMFKRDYPIKAQQVLIATVLLDMLRRHMNGESPSIEFGHFETLSTIEKTDECR</sequence>
<gene>
    <name evidence="2" type="ORF">CIK83_06680</name>
</gene>
<dbReference type="Gene3D" id="3.30.70.2860">
    <property type="match status" value="1"/>
</dbReference>
<dbReference type="CDD" id="cd00885">
    <property type="entry name" value="cinA"/>
    <property type="match status" value="1"/>
</dbReference>
<dbReference type="InterPro" id="IPR036425">
    <property type="entry name" value="MoaB/Mog-like_dom_sf"/>
</dbReference>
<dbReference type="GeneID" id="303188599"/>
<name>A0A368LNC0_9VIBR</name>
<evidence type="ECO:0000313" key="3">
    <source>
        <dbReference type="Proteomes" id="UP000252479"/>
    </source>
</evidence>
<reference evidence="2 3" key="1">
    <citation type="journal article" date="2017" name="Elife">
        <title>Extensive horizontal gene transfer in cheese-associated bacteria.</title>
        <authorList>
            <person name="Bonham K.S."/>
            <person name="Wolfe B.E."/>
            <person name="Dutton R.J."/>
        </authorList>
    </citation>
    <scope>NUCLEOTIDE SEQUENCE [LARGE SCALE GENOMIC DNA]</scope>
    <source>
        <strain evidence="2 3">JB196</strain>
    </source>
</reference>
<dbReference type="NCBIfam" id="TIGR00177">
    <property type="entry name" value="molyb_syn"/>
    <property type="match status" value="1"/>
</dbReference>
<keyword evidence="3" id="KW-1185">Reference proteome</keyword>
<evidence type="ECO:0000259" key="1">
    <source>
        <dbReference type="SMART" id="SM00852"/>
    </source>
</evidence>
<protein>
    <submittedName>
        <fullName evidence="2">Competence/damage-inducible protein A</fullName>
    </submittedName>
</protein>
<dbReference type="PANTHER" id="PTHR13939:SF0">
    <property type="entry name" value="NMN AMIDOHYDROLASE-LIKE PROTEIN YFAY"/>
    <property type="match status" value="1"/>
</dbReference>
<dbReference type="InterPro" id="IPR008135">
    <property type="entry name" value="Competence-induced_CinA"/>
</dbReference>
<dbReference type="AlphaFoldDB" id="A0A368LNC0"/>
<dbReference type="InterPro" id="IPR001453">
    <property type="entry name" value="MoaB/Mog_dom"/>
</dbReference>
<dbReference type="RefSeq" id="WP_086958259.1">
    <property type="nucleotide sequence ID" value="NZ_FUKS01000006.1"/>
</dbReference>
<comment type="caution">
    <text evidence="2">The sequence shown here is derived from an EMBL/GenBank/DDBJ whole genome shotgun (WGS) entry which is preliminary data.</text>
</comment>
<proteinExistence type="predicted"/>
<evidence type="ECO:0000313" key="2">
    <source>
        <dbReference type="EMBL" id="RCS73328.1"/>
    </source>
</evidence>
<dbReference type="Proteomes" id="UP000252479">
    <property type="component" value="Unassembled WGS sequence"/>
</dbReference>
<organism evidence="2 3">
    <name type="scientific">Vibrio casei</name>
    <dbReference type="NCBI Taxonomy" id="673372"/>
    <lineage>
        <taxon>Bacteria</taxon>
        <taxon>Pseudomonadati</taxon>
        <taxon>Pseudomonadota</taxon>
        <taxon>Gammaproteobacteria</taxon>
        <taxon>Vibrionales</taxon>
        <taxon>Vibrionaceae</taxon>
        <taxon>Vibrio</taxon>
    </lineage>
</organism>
<dbReference type="SMART" id="SM00852">
    <property type="entry name" value="MoCF_biosynth"/>
    <property type="match status" value="1"/>
</dbReference>
<feature type="domain" description="MoaB/Mog" evidence="1">
    <location>
        <begin position="5"/>
        <end position="172"/>
    </location>
</feature>
<dbReference type="InterPro" id="IPR050101">
    <property type="entry name" value="CinA"/>
</dbReference>
<dbReference type="Pfam" id="PF00994">
    <property type="entry name" value="MoCF_biosynth"/>
    <property type="match status" value="1"/>
</dbReference>
<dbReference type="EMBL" id="QPGL01000001">
    <property type="protein sequence ID" value="RCS73328.1"/>
    <property type="molecule type" value="Genomic_DNA"/>
</dbReference>
<dbReference type="SUPFAM" id="SSF53218">
    <property type="entry name" value="Molybdenum cofactor biosynthesis proteins"/>
    <property type="match status" value="1"/>
</dbReference>